<evidence type="ECO:0008006" key="4">
    <source>
        <dbReference type="Google" id="ProtNLM"/>
    </source>
</evidence>
<dbReference type="AlphaFoldDB" id="A0A0A8K5W1"/>
<dbReference type="HOGENOM" id="CLU_1852877_0_0_5"/>
<dbReference type="OrthoDB" id="8266310at2"/>
<gene>
    <name evidence="2" type="ORF">GL4_2872</name>
</gene>
<evidence type="ECO:0000313" key="2">
    <source>
        <dbReference type="EMBL" id="BAQ18305.1"/>
    </source>
</evidence>
<dbReference type="STRING" id="1384459.GL4_2872"/>
<organism evidence="2 3">
    <name type="scientific">Methyloceanibacter caenitepidi</name>
    <dbReference type="NCBI Taxonomy" id="1384459"/>
    <lineage>
        <taxon>Bacteria</taxon>
        <taxon>Pseudomonadati</taxon>
        <taxon>Pseudomonadota</taxon>
        <taxon>Alphaproteobacteria</taxon>
        <taxon>Hyphomicrobiales</taxon>
        <taxon>Hyphomicrobiaceae</taxon>
        <taxon>Methyloceanibacter</taxon>
    </lineage>
</organism>
<reference evidence="2 3" key="1">
    <citation type="submission" date="2014-09" db="EMBL/GenBank/DDBJ databases">
        <title>Genome sequencing of Methyloceanibacter caenitepidi Gela4.</title>
        <authorList>
            <person name="Takeuchi M."/>
            <person name="Susumu S."/>
            <person name="Kamagata Y."/>
            <person name="Oshima K."/>
            <person name="Hattori M."/>
            <person name="Iwasaki W."/>
        </authorList>
    </citation>
    <scope>NUCLEOTIDE SEQUENCE [LARGE SCALE GENOMIC DNA]</scope>
    <source>
        <strain evidence="2 3">Gela4</strain>
    </source>
</reference>
<evidence type="ECO:0000256" key="1">
    <source>
        <dbReference type="SAM" id="MobiDB-lite"/>
    </source>
</evidence>
<dbReference type="Proteomes" id="UP000031643">
    <property type="component" value="Chromosome"/>
</dbReference>
<evidence type="ECO:0000313" key="3">
    <source>
        <dbReference type="Proteomes" id="UP000031643"/>
    </source>
</evidence>
<feature type="region of interest" description="Disordered" evidence="1">
    <location>
        <begin position="127"/>
        <end position="154"/>
    </location>
</feature>
<accession>A0A0A8K5W1</accession>
<keyword evidence="3" id="KW-1185">Reference proteome</keyword>
<proteinExistence type="predicted"/>
<name>A0A0A8K5W1_9HYPH</name>
<dbReference type="EMBL" id="AP014648">
    <property type="protein sequence ID" value="BAQ18305.1"/>
    <property type="molecule type" value="Genomic_DNA"/>
</dbReference>
<dbReference type="RefSeq" id="WP_045368384.1">
    <property type="nucleotide sequence ID" value="NZ_AP014648.1"/>
</dbReference>
<protein>
    <recommendedName>
        <fullName evidence="4">Tail assembly chaperone</fullName>
    </recommendedName>
</protein>
<sequence>MDIRSFKRDTEAVESGQWVEDIPQMGGLRLKVRGLGSKTYQAAFARLSRAVPKAERQRDGTFVPETVIRIMGQAAHEAVLLDWDGITEGDGGEAVPYDKDRAYTMLTDPEWRPFLDAVIWAAQVVDNESSGPREELVKNSVPPSAGTSKKAAAE</sequence>
<dbReference type="KEGG" id="mcg:GL4_2872"/>